<keyword evidence="2" id="KW-1003">Cell membrane</keyword>
<feature type="transmembrane region" description="Helical" evidence="9">
    <location>
        <begin position="128"/>
        <end position="146"/>
    </location>
</feature>
<dbReference type="InterPro" id="IPR004268">
    <property type="entry name" value="MurJ"/>
</dbReference>
<feature type="transmembrane region" description="Helical" evidence="9">
    <location>
        <begin position="422"/>
        <end position="442"/>
    </location>
</feature>
<comment type="subcellular location">
    <subcellularLocation>
        <location evidence="1">Cell membrane</location>
        <topology evidence="1">Multi-pass membrane protein</topology>
    </subcellularLocation>
</comment>
<reference evidence="10 11" key="1">
    <citation type="journal article" date="2020" name="J. Clin. Microbiol.">
        <title>Assessing the Genetic Diversity of Austrian Corynebacterium diphtheriae Clinical Isolates, 2011-2019.</title>
        <authorList>
            <person name="Schaeffer J."/>
            <person name="Huhulescu S."/>
            <person name="Stoeger A."/>
            <person name="Allerberger F."/>
            <person name="Ruppitsch W."/>
        </authorList>
    </citation>
    <scope>NUCLEOTIDE SEQUENCE [LARGE SCALE GENOMIC DNA]</scope>
    <source>
        <strain evidence="10 11">04-17</strain>
    </source>
</reference>
<feature type="transmembrane region" description="Helical" evidence="9">
    <location>
        <begin position="382"/>
        <end position="401"/>
    </location>
</feature>
<feature type="transmembrane region" description="Helical" evidence="9">
    <location>
        <begin position="191"/>
        <end position="212"/>
    </location>
</feature>
<dbReference type="PRINTS" id="PR01806">
    <property type="entry name" value="VIRFACTRMVIN"/>
</dbReference>
<feature type="transmembrane region" description="Helical" evidence="9">
    <location>
        <begin position="494"/>
        <end position="518"/>
    </location>
</feature>
<dbReference type="PANTHER" id="PTHR47019:SF1">
    <property type="entry name" value="LIPID II FLIPPASE MURJ"/>
    <property type="match status" value="1"/>
</dbReference>
<evidence type="ECO:0000256" key="6">
    <source>
        <dbReference type="ARBA" id="ARBA00022989"/>
    </source>
</evidence>
<evidence type="ECO:0000256" key="7">
    <source>
        <dbReference type="ARBA" id="ARBA00023136"/>
    </source>
</evidence>
<feature type="transmembrane region" description="Helical" evidence="9">
    <location>
        <begin position="232"/>
        <end position="252"/>
    </location>
</feature>
<keyword evidence="4" id="KW-0133">Cell shape</keyword>
<evidence type="ECO:0000256" key="5">
    <source>
        <dbReference type="ARBA" id="ARBA00022984"/>
    </source>
</evidence>
<feature type="compositionally biased region" description="Basic and acidic residues" evidence="8">
    <location>
        <begin position="44"/>
        <end position="62"/>
    </location>
</feature>
<feature type="region of interest" description="Disordered" evidence="8">
    <location>
        <begin position="80"/>
        <end position="108"/>
    </location>
</feature>
<organism evidence="10 11">
    <name type="scientific">Corynebacterium belfantii</name>
    <dbReference type="NCBI Taxonomy" id="2014537"/>
    <lineage>
        <taxon>Bacteria</taxon>
        <taxon>Bacillati</taxon>
        <taxon>Actinomycetota</taxon>
        <taxon>Actinomycetes</taxon>
        <taxon>Mycobacteriales</taxon>
        <taxon>Corynebacteriaceae</taxon>
        <taxon>Corynebacterium</taxon>
    </lineage>
</organism>
<keyword evidence="5" id="KW-0573">Peptidoglycan synthesis</keyword>
<keyword evidence="3 9" id="KW-0812">Transmembrane</keyword>
<feature type="transmembrane region" description="Helical" evidence="9">
    <location>
        <begin position="462"/>
        <end position="482"/>
    </location>
</feature>
<evidence type="ECO:0000256" key="1">
    <source>
        <dbReference type="ARBA" id="ARBA00004651"/>
    </source>
</evidence>
<feature type="transmembrane region" description="Helical" evidence="9">
    <location>
        <begin position="524"/>
        <end position="547"/>
    </location>
</feature>
<keyword evidence="7 9" id="KW-0472">Membrane</keyword>
<dbReference type="Gene3D" id="1.10.510.10">
    <property type="entry name" value="Transferase(Phosphotransferase) domain 1"/>
    <property type="match status" value="1"/>
</dbReference>
<comment type="caution">
    <text evidence="10">The sequence shown here is derived from an EMBL/GenBank/DDBJ whole genome shotgun (WGS) entry which is preliminary data.</text>
</comment>
<protein>
    <submittedName>
        <fullName evidence="10">Murein biosynthesis protein MurJ</fullName>
    </submittedName>
</protein>
<evidence type="ECO:0000256" key="4">
    <source>
        <dbReference type="ARBA" id="ARBA00022960"/>
    </source>
</evidence>
<keyword evidence="6 9" id="KW-1133">Transmembrane helix</keyword>
<dbReference type="CDD" id="cd13973">
    <property type="entry name" value="PK_MviN-like"/>
    <property type="match status" value="1"/>
</dbReference>
<feature type="compositionally biased region" description="Low complexity" evidence="8">
    <location>
        <begin position="87"/>
        <end position="98"/>
    </location>
</feature>
<evidence type="ECO:0000313" key="11">
    <source>
        <dbReference type="Proteomes" id="UP000615580"/>
    </source>
</evidence>
<feature type="transmembrane region" description="Helical" evidence="9">
    <location>
        <begin position="152"/>
        <end position="170"/>
    </location>
</feature>
<dbReference type="PANTHER" id="PTHR47019">
    <property type="entry name" value="LIPID II FLIPPASE MURJ"/>
    <property type="match status" value="1"/>
</dbReference>
<evidence type="ECO:0000256" key="2">
    <source>
        <dbReference type="ARBA" id="ARBA00022475"/>
    </source>
</evidence>
<keyword evidence="11" id="KW-1185">Reference proteome</keyword>
<feature type="compositionally biased region" description="Pro residues" evidence="8">
    <location>
        <begin position="1"/>
        <end position="11"/>
    </location>
</feature>
<proteinExistence type="predicted"/>
<feature type="transmembrane region" description="Helical" evidence="9">
    <location>
        <begin position="342"/>
        <end position="362"/>
    </location>
</feature>
<sequence>MNPTNPTPHPNSGPAESQRGTRHRIVAPAAPAPVPAARPQAVKETSDDHSRLDRVPVRHKQQEAAVSAVDTSVAVAVAEEAAKEPTEAAPVTAPVASESDAQETSDSDVVRSTGSMAIATLVSRITGFLRTVLITTTLGGAIASAFNTGNTLPNLITEIVLGAVLTSLVVPVLVRAEKEDPDRGEAFIRRLFTLASTLLIAVTIIAVVSAPWLSRLMLRSDGKVNLFQTTSFAYLLLPQIYFYGIFALLMAVLNTKQIFKPGAWAPVANNVITIVVLVAYMLLPGEIDPDAPSKVTDPHVLLLGLGTTLGVVVQLLIMIPPIRRAGVSLKPLWGIDARLKQFGGMALAIIVYVAISQWGYIITTRIASHADAGAPNIYQQHWLLLQVPYGIIGVTLLTAIMPRLSRNAADGDDKAVVRDLVVGSKLTFIALIPIVVFFSAYGERIGVGLFAYRRFDVESASILGLTLAYSAFTLLPYALVLLHLRVFYAREEAWTPTFIIAGITGTKVVLSMLAPLVASDPSRVVILLGAANGFGFVSGALIGAMLLRRKLGNLGSREVTVTSVWALGSSLVGIVVALGISMGMDRVAGGFFEFFGSVGMLIHLAIVGVVFLVVTALVLSRSGLEEVVSLGYALQRIPGMRRVIKMKAQQPADTVPTNEALAAQALTFDDTFNATPIPAPMSAGIVRGPRLVPGAQVSDGRFRLLADHGSVSTARFWHAREKATGRDVALVFVDTSGSAPQAPASPAAAAGKAAEIARRTRALAGLHHPAIAPHIEVLSYRNGCLVVADWVRGSNLSAVADSTVNPYAAVYAFEPLAQASTAAEQAHTPLGIDNHARIRINTDGMAVLAFPAVLSDSSYERDLRSLRTALGTLIDVDTAPKAITALLQKDAADLPQAITDLPDPDDAHEEHLNVTAEETPKPTNTPGFGSRGFSRSSRVFIAATAMLLVVVLAIITAYVTSVLGGDKQEAPITKNSIAGGQNQSTNSTMPGIVVPVISAETSHAAGNADPDVADTAPLAIDTALESAWQPSKGDTLVLNFAQPYVISRVIVDSPTKGMTLEVRAGDTVLGTSTVTKSRTKITVAPAPAVTSLSIRVVGVPDGVSPEINDVKLVAKT</sequence>
<feature type="transmembrane region" description="Helical" evidence="9">
    <location>
        <begin position="939"/>
        <end position="959"/>
    </location>
</feature>
<dbReference type="Proteomes" id="UP000615580">
    <property type="component" value="Unassembled WGS sequence"/>
</dbReference>
<dbReference type="Pfam" id="PF03023">
    <property type="entry name" value="MurJ"/>
    <property type="match status" value="1"/>
</dbReference>
<accession>A0ABS0LA62</accession>
<feature type="transmembrane region" description="Helical" evidence="9">
    <location>
        <begin position="303"/>
        <end position="322"/>
    </location>
</feature>
<feature type="region of interest" description="Disordered" evidence="8">
    <location>
        <begin position="1"/>
        <end position="65"/>
    </location>
</feature>
<dbReference type="RefSeq" id="WP_196977927.1">
    <property type="nucleotide sequence ID" value="NZ_CP157824.1"/>
</dbReference>
<gene>
    <name evidence="10" type="ORF">I4J41_02630</name>
</gene>
<feature type="transmembrane region" description="Helical" evidence="9">
    <location>
        <begin position="264"/>
        <end position="283"/>
    </location>
</feature>
<dbReference type="InterPro" id="IPR051050">
    <property type="entry name" value="Lipid_II_flippase_MurJ/MviN"/>
</dbReference>
<evidence type="ECO:0000256" key="8">
    <source>
        <dbReference type="SAM" id="MobiDB-lite"/>
    </source>
</evidence>
<dbReference type="Gene3D" id="3.30.200.20">
    <property type="entry name" value="Phosphorylase Kinase, domain 1"/>
    <property type="match status" value="1"/>
</dbReference>
<name>A0ABS0LA62_9CORY</name>
<evidence type="ECO:0000256" key="9">
    <source>
        <dbReference type="SAM" id="Phobius"/>
    </source>
</evidence>
<feature type="transmembrane region" description="Helical" evidence="9">
    <location>
        <begin position="594"/>
        <end position="619"/>
    </location>
</feature>
<dbReference type="CDD" id="cd13123">
    <property type="entry name" value="MATE_MurJ_like"/>
    <property type="match status" value="1"/>
</dbReference>
<evidence type="ECO:0000256" key="3">
    <source>
        <dbReference type="ARBA" id="ARBA00022692"/>
    </source>
</evidence>
<dbReference type="EMBL" id="JADQUG010000006">
    <property type="protein sequence ID" value="MBG9353541.1"/>
    <property type="molecule type" value="Genomic_DNA"/>
</dbReference>
<feature type="transmembrane region" description="Helical" evidence="9">
    <location>
        <begin position="559"/>
        <end position="582"/>
    </location>
</feature>
<evidence type="ECO:0000313" key="10">
    <source>
        <dbReference type="EMBL" id="MBG9353541.1"/>
    </source>
</evidence>